<organism evidence="4 5">
    <name type="scientific">Sphingomonas citri</name>
    <dbReference type="NCBI Taxonomy" id="2862499"/>
    <lineage>
        <taxon>Bacteria</taxon>
        <taxon>Pseudomonadati</taxon>
        <taxon>Pseudomonadota</taxon>
        <taxon>Alphaproteobacteria</taxon>
        <taxon>Sphingomonadales</taxon>
        <taxon>Sphingomonadaceae</taxon>
        <taxon>Sphingomonas</taxon>
    </lineage>
</organism>
<dbReference type="RefSeq" id="WP_219746987.1">
    <property type="nucleotide sequence ID" value="NZ_JAHXZN010000001.1"/>
</dbReference>
<protein>
    <submittedName>
        <fullName evidence="4">M56 family metallopeptidase</fullName>
    </submittedName>
</protein>
<dbReference type="EMBL" id="JAHXZN010000001">
    <property type="protein sequence ID" value="MBW6529441.1"/>
    <property type="molecule type" value="Genomic_DNA"/>
</dbReference>
<gene>
    <name evidence="4" type="ORF">KZ820_01715</name>
</gene>
<keyword evidence="2" id="KW-0812">Transmembrane</keyword>
<feature type="transmembrane region" description="Helical" evidence="2">
    <location>
        <begin position="188"/>
        <end position="211"/>
    </location>
</feature>
<dbReference type="InterPro" id="IPR008756">
    <property type="entry name" value="Peptidase_M56"/>
</dbReference>
<keyword evidence="2" id="KW-1133">Transmembrane helix</keyword>
<keyword evidence="2" id="KW-0472">Membrane</keyword>
<evidence type="ECO:0000259" key="3">
    <source>
        <dbReference type="Pfam" id="PF05569"/>
    </source>
</evidence>
<sequence>MIAWAMESLLASALLMLAVLALRAPVRKTFGAPVAYALWAIPALRLLLPPLPAGWRTEALPTLASLPAAEPIAHALEPVAALPALVPETASLLPAIVLGTWAAGAVALLLWQVADYWRFRYRLLRHGLALDQIGGVMIVQSETASGPVAFGVFDKVVAFPRDFAARFDAEERALALEHELGHHRRGDLVANWVALAVLALHWFNPLAWVAFRAFRADQEMANDAGVLARLGGASRHAYGCAIVKAAHGRAITATCHLHTVKDLKGRLRMLSRTRASRTRTTLGVAATAAIALGALGLTASGTQAAERMRGGVEEAVGIDPHAFDDALSLMASFPEPPAAPAVPSAPAAPAAGHHGQRVTIVRDGQTTTYEGEEAADYIAAHPVPTPPEPPVAPLPPLPAFASVPPVPPVASRRCGGEPTRFVTSATQNGQRVTVICTDHIERAAREASRAAVEARGQRDGAMRSALASLEQTRAQLAANRDMPAEARRDAVREVEQAMREVRDEMAQRDDD</sequence>
<keyword evidence="5" id="KW-1185">Reference proteome</keyword>
<dbReference type="InterPro" id="IPR052173">
    <property type="entry name" value="Beta-lactam_resp_regulator"/>
</dbReference>
<name>A0ABS7BIK7_9SPHN</name>
<feature type="transmembrane region" description="Helical" evidence="2">
    <location>
        <begin position="92"/>
        <end position="114"/>
    </location>
</feature>
<dbReference type="PANTHER" id="PTHR34978">
    <property type="entry name" value="POSSIBLE SENSOR-TRANSDUCER PROTEIN BLAR"/>
    <property type="match status" value="1"/>
</dbReference>
<feature type="compositionally biased region" description="Basic and acidic residues" evidence="1">
    <location>
        <begin position="482"/>
        <end position="511"/>
    </location>
</feature>
<proteinExistence type="predicted"/>
<dbReference type="Pfam" id="PF05569">
    <property type="entry name" value="Peptidase_M56"/>
    <property type="match status" value="1"/>
</dbReference>
<evidence type="ECO:0000313" key="5">
    <source>
        <dbReference type="Proteomes" id="UP000759103"/>
    </source>
</evidence>
<comment type="caution">
    <text evidence="4">The sequence shown here is derived from an EMBL/GenBank/DDBJ whole genome shotgun (WGS) entry which is preliminary data.</text>
</comment>
<dbReference type="PANTHER" id="PTHR34978:SF3">
    <property type="entry name" value="SLR0241 PROTEIN"/>
    <property type="match status" value="1"/>
</dbReference>
<feature type="domain" description="Peptidase M56" evidence="3">
    <location>
        <begin position="6"/>
        <end position="270"/>
    </location>
</feature>
<dbReference type="Proteomes" id="UP000759103">
    <property type="component" value="Unassembled WGS sequence"/>
</dbReference>
<dbReference type="CDD" id="cd07341">
    <property type="entry name" value="M56_BlaR1_MecR1_like"/>
    <property type="match status" value="1"/>
</dbReference>
<evidence type="ECO:0000256" key="2">
    <source>
        <dbReference type="SAM" id="Phobius"/>
    </source>
</evidence>
<accession>A0ABS7BIK7</accession>
<feature type="region of interest" description="Disordered" evidence="1">
    <location>
        <begin position="473"/>
        <end position="511"/>
    </location>
</feature>
<evidence type="ECO:0000313" key="4">
    <source>
        <dbReference type="EMBL" id="MBW6529441.1"/>
    </source>
</evidence>
<reference evidence="4 5" key="1">
    <citation type="submission" date="2021-07" db="EMBL/GenBank/DDBJ databases">
        <title>Sphingomonas sp.</title>
        <authorList>
            <person name="Feng G."/>
            <person name="Li J."/>
            <person name="Pan M."/>
        </authorList>
    </citation>
    <scope>NUCLEOTIDE SEQUENCE [LARGE SCALE GENOMIC DNA]</scope>
    <source>
        <strain evidence="4 5">RRHST34</strain>
    </source>
</reference>
<evidence type="ECO:0000256" key="1">
    <source>
        <dbReference type="SAM" id="MobiDB-lite"/>
    </source>
</evidence>